<organism evidence="2 3">
    <name type="scientific">Limosa lapponica baueri</name>
    <dbReference type="NCBI Taxonomy" id="1758121"/>
    <lineage>
        <taxon>Eukaryota</taxon>
        <taxon>Metazoa</taxon>
        <taxon>Chordata</taxon>
        <taxon>Craniata</taxon>
        <taxon>Vertebrata</taxon>
        <taxon>Euteleostomi</taxon>
        <taxon>Archelosauria</taxon>
        <taxon>Archosauria</taxon>
        <taxon>Dinosauria</taxon>
        <taxon>Saurischia</taxon>
        <taxon>Theropoda</taxon>
        <taxon>Coelurosauria</taxon>
        <taxon>Aves</taxon>
        <taxon>Neognathae</taxon>
        <taxon>Neoaves</taxon>
        <taxon>Charadriiformes</taxon>
        <taxon>Scolopacidae</taxon>
        <taxon>Limosa</taxon>
    </lineage>
</organism>
<sequence length="166" mass="19106">MSIFPYPPRNISVQIVPLNRNNWEEHSGNFAEESFMGPQEIIRKEKHHRFSDNPPNVPVVNTSVAWPDYRYNSTEYETTSQPYWWSNEAESSEGEEEFVNAVSSDYEANEVNASGKPKPEPPSFLPVQMVLTWLPPKPPTAFDGFHINIEREGKTEAYSLFIPLFL</sequence>
<keyword evidence="3" id="KW-1185">Reference proteome</keyword>
<dbReference type="EMBL" id="KZ524247">
    <property type="protein sequence ID" value="PKU27813.1"/>
    <property type="molecule type" value="Genomic_DNA"/>
</dbReference>
<dbReference type="GO" id="GO:0045296">
    <property type="term" value="F:cadherin binding"/>
    <property type="evidence" value="ECO:0007669"/>
    <property type="project" value="TreeGrafter"/>
</dbReference>
<proteinExistence type="predicted"/>
<dbReference type="GO" id="GO:0004725">
    <property type="term" value="F:protein tyrosine phosphatase activity"/>
    <property type="evidence" value="ECO:0007669"/>
    <property type="project" value="InterPro"/>
</dbReference>
<reference evidence="3" key="1">
    <citation type="submission" date="2017-11" db="EMBL/GenBank/DDBJ databases">
        <authorList>
            <person name="Lima N.C."/>
            <person name="Parody-Merino A.M."/>
            <person name="Battley P.F."/>
            <person name="Fidler A.E."/>
            <person name="Prosdocimi F."/>
        </authorList>
    </citation>
    <scope>NUCLEOTIDE SEQUENCE [LARGE SCALE GENOMIC DNA]</scope>
</reference>
<dbReference type="GO" id="GO:0090090">
    <property type="term" value="P:negative regulation of canonical Wnt signaling pathway"/>
    <property type="evidence" value="ECO:0007669"/>
    <property type="project" value="TreeGrafter"/>
</dbReference>
<name>A0A2I0T1Y7_LIMLA</name>
<dbReference type="PANTHER" id="PTHR47028">
    <property type="entry name" value="RECEPTOR-TYPE TYROSINE-PROTEIN PHOSPHATASE O"/>
    <property type="match status" value="1"/>
</dbReference>
<dbReference type="GO" id="GO:0098978">
    <property type="term" value="C:glutamatergic synapse"/>
    <property type="evidence" value="ECO:0007669"/>
    <property type="project" value="TreeGrafter"/>
</dbReference>
<protein>
    <recommendedName>
        <fullName evidence="1">R-PTP-O-like Fn3 domain-containing protein</fullName>
    </recommendedName>
</protein>
<dbReference type="GO" id="GO:0072112">
    <property type="term" value="P:podocyte differentiation"/>
    <property type="evidence" value="ECO:0007669"/>
    <property type="project" value="TreeGrafter"/>
</dbReference>
<accession>A0A2I0T1Y7</accession>
<dbReference type="GO" id="GO:0003093">
    <property type="term" value="P:regulation of glomerular filtration"/>
    <property type="evidence" value="ECO:0007669"/>
    <property type="project" value="TreeGrafter"/>
</dbReference>
<dbReference type="InterPro" id="IPR042996">
    <property type="entry name" value="PTPRO"/>
</dbReference>
<dbReference type="GO" id="GO:0017147">
    <property type="term" value="F:Wnt-protein binding"/>
    <property type="evidence" value="ECO:0007669"/>
    <property type="project" value="TreeGrafter"/>
</dbReference>
<dbReference type="AlphaFoldDB" id="A0A2I0T1Y7"/>
<dbReference type="InterPro" id="IPR058859">
    <property type="entry name" value="Fn3_R-PTP-O"/>
</dbReference>
<gene>
    <name evidence="2" type="ORF">llap_21883</name>
</gene>
<dbReference type="PANTHER" id="PTHR47028:SF1">
    <property type="entry name" value="RECEPTOR-TYPE TYROSINE-PROTEIN PHOSPHATASE O"/>
    <property type="match status" value="1"/>
</dbReference>
<dbReference type="Proteomes" id="UP000233556">
    <property type="component" value="Unassembled WGS sequence"/>
</dbReference>
<dbReference type="GO" id="GO:0007411">
    <property type="term" value="P:axon guidance"/>
    <property type="evidence" value="ECO:0007669"/>
    <property type="project" value="TreeGrafter"/>
</dbReference>
<dbReference type="OrthoDB" id="8609993at2759"/>
<feature type="domain" description="R-PTP-O-like Fn3" evidence="1">
    <location>
        <begin position="126"/>
        <end position="156"/>
    </location>
</feature>
<dbReference type="GO" id="GO:0005886">
    <property type="term" value="C:plasma membrane"/>
    <property type="evidence" value="ECO:0007669"/>
    <property type="project" value="TreeGrafter"/>
</dbReference>
<dbReference type="Pfam" id="PF26586">
    <property type="entry name" value="Fn3_R-PTP-O"/>
    <property type="match status" value="1"/>
</dbReference>
<dbReference type="GO" id="GO:0098982">
    <property type="term" value="C:GABA-ergic synapse"/>
    <property type="evidence" value="ECO:0007669"/>
    <property type="project" value="TreeGrafter"/>
</dbReference>
<evidence type="ECO:0000313" key="2">
    <source>
        <dbReference type="EMBL" id="PKU27813.1"/>
    </source>
</evidence>
<reference evidence="3" key="2">
    <citation type="submission" date="2017-12" db="EMBL/GenBank/DDBJ databases">
        <title>Genome sequence of the Bar-tailed Godwit (Limosa lapponica baueri).</title>
        <authorList>
            <person name="Lima N.C.B."/>
            <person name="Parody-Merino A.M."/>
            <person name="Battley P.F."/>
            <person name="Fidler A.E."/>
            <person name="Prosdocimi F."/>
        </authorList>
    </citation>
    <scope>NUCLEOTIDE SEQUENCE [LARGE SCALE GENOMIC DNA]</scope>
</reference>
<evidence type="ECO:0000259" key="1">
    <source>
        <dbReference type="Pfam" id="PF26586"/>
    </source>
</evidence>
<evidence type="ECO:0000313" key="3">
    <source>
        <dbReference type="Proteomes" id="UP000233556"/>
    </source>
</evidence>